<gene>
    <name evidence="6" type="ORF">L9X51_06390</name>
</gene>
<dbReference type="AlphaFoldDB" id="A0A9X4IZM9"/>
<dbReference type="Pfam" id="PF02120">
    <property type="entry name" value="Flg_hook"/>
    <property type="match status" value="1"/>
</dbReference>
<reference evidence="6" key="1">
    <citation type="submission" date="2022-02" db="EMBL/GenBank/DDBJ databases">
        <title>Emergence and expansion in Europe of a Vibrio aestuarianus clonal complex pathogenic for oysters.</title>
        <authorList>
            <person name="Mesnil A."/>
            <person name="Travers M.-A."/>
        </authorList>
    </citation>
    <scope>NUCLEOTIDE SEQUENCE</scope>
    <source>
        <strain evidence="6">19_064_15T1</strain>
    </source>
</reference>
<dbReference type="GO" id="GO:0009424">
    <property type="term" value="C:bacterial-type flagellum hook"/>
    <property type="evidence" value="ECO:0007669"/>
    <property type="project" value="InterPro"/>
</dbReference>
<evidence type="ECO:0000256" key="4">
    <source>
        <dbReference type="SAM" id="MobiDB-lite"/>
    </source>
</evidence>
<name>A0A9X4IZM9_9VIBR</name>
<dbReference type="InterPro" id="IPR038610">
    <property type="entry name" value="FliK-like_C_sf"/>
</dbReference>
<feature type="domain" description="Flagellar hook-length control protein-like C-terminal" evidence="5">
    <location>
        <begin position="501"/>
        <end position="584"/>
    </location>
</feature>
<evidence type="ECO:0000313" key="7">
    <source>
        <dbReference type="Proteomes" id="UP001140978"/>
    </source>
</evidence>
<keyword evidence="6" id="KW-0282">Flagellum</keyword>
<feature type="region of interest" description="Disordered" evidence="4">
    <location>
        <begin position="573"/>
        <end position="601"/>
    </location>
</feature>
<dbReference type="InterPro" id="IPR052563">
    <property type="entry name" value="FliK"/>
</dbReference>
<feature type="compositionally biased region" description="Polar residues" evidence="4">
    <location>
        <begin position="585"/>
        <end position="601"/>
    </location>
</feature>
<organism evidence="6 7">
    <name type="scientific">Vibrio aestuarianus</name>
    <dbReference type="NCBI Taxonomy" id="28171"/>
    <lineage>
        <taxon>Bacteria</taxon>
        <taxon>Pseudomonadati</taxon>
        <taxon>Pseudomonadota</taxon>
        <taxon>Gammaproteobacteria</taxon>
        <taxon>Vibrionales</taxon>
        <taxon>Vibrionaceae</taxon>
        <taxon>Vibrio</taxon>
    </lineage>
</organism>
<dbReference type="InterPro" id="IPR021136">
    <property type="entry name" value="Flagellar_hook_control-like_C"/>
</dbReference>
<dbReference type="Proteomes" id="UP001140978">
    <property type="component" value="Unassembled WGS sequence"/>
</dbReference>
<sequence length="631" mass="66518">MDMNVNITTPSDTSKIASVSKASTDSASEGSESKGFFEKLTAIITGSDAKEAAEAKSTEVKASIPVEVEAAIDTEDEAEVAPLDSKNANVEQAAGKSSDALLAQKLDGEELSEEAEISLGADKRSKSKLSSESDDVAIQQKTAQVMSDGDEILGRLNSANQALTDANGKTLPQEKSQPLEGAKIQIADSIDPKMVAVIPSSPLNENMHANSVINDVQLSQADNLQLQQGEPKADIPASVQKFIQQPTSELAPIEQELSQRVPLTARGEEEAQSYEASEQHAIGAQALIAASTVDTQQVVQPQSAVTPTNVLEVQGETFIASDAVLAAAIPWAGAAAIEGQVIPLDGSDSAATLKDKSQATPVANSVHQALVQQQSQTMQASVAADKAALANSTLSAAGSDVTNAQVQQMINTMPMQTAITPEQPISQAALKAALGAKALAGLGDSGTAQEHKDSSLAHQISTAAGQQGITSAQNRAENLQQAAPQPPLHLNKEMASDQMAERVQMMMSKNLKHVDIRLDPPELGRLQIRMNMNGDGATVHFTVANHQARDAIEQSMPRLREMLAQQGVQLGDTSVQQQNAGQQQSRYASSGDGQPGQLSRNENYLGEENLDTDVKLDLNVASKRDGISYYA</sequence>
<accession>A0A9X4IZM9</accession>
<comment type="caution">
    <text evidence="6">The sequence shown here is derived from an EMBL/GenBank/DDBJ whole genome shotgun (WGS) entry which is preliminary data.</text>
</comment>
<evidence type="ECO:0000256" key="2">
    <source>
        <dbReference type="ARBA" id="ARBA00009149"/>
    </source>
</evidence>
<proteinExistence type="inferred from homology"/>
<dbReference type="InterPro" id="IPR001635">
    <property type="entry name" value="Flag_hook_Flik"/>
</dbReference>
<evidence type="ECO:0000256" key="3">
    <source>
        <dbReference type="ARBA" id="ARBA00022795"/>
    </source>
</evidence>
<dbReference type="EMBL" id="JAKNAX010000012">
    <property type="protein sequence ID" value="MDE1346066.1"/>
    <property type="molecule type" value="Genomic_DNA"/>
</dbReference>
<dbReference type="RefSeq" id="WP_274675988.1">
    <property type="nucleotide sequence ID" value="NZ_JAKNAX010000012.1"/>
</dbReference>
<feature type="compositionally biased region" description="Polar residues" evidence="4">
    <location>
        <begin position="1"/>
        <end position="30"/>
    </location>
</feature>
<dbReference type="PRINTS" id="PR01007">
    <property type="entry name" value="FLGHOOKFLIK"/>
</dbReference>
<dbReference type="GO" id="GO:0044780">
    <property type="term" value="P:bacterial-type flagellum assembly"/>
    <property type="evidence" value="ECO:0007669"/>
    <property type="project" value="InterPro"/>
</dbReference>
<comment type="similarity">
    <text evidence="2">Belongs to the FliK family.</text>
</comment>
<evidence type="ECO:0000256" key="1">
    <source>
        <dbReference type="ARBA" id="ARBA00003944"/>
    </source>
</evidence>
<comment type="function">
    <text evidence="1">Controls the length of the flagellar hook.</text>
</comment>
<dbReference type="PANTHER" id="PTHR37533">
    <property type="entry name" value="FLAGELLAR HOOK-LENGTH CONTROL PROTEIN"/>
    <property type="match status" value="1"/>
</dbReference>
<keyword evidence="6" id="KW-0969">Cilium</keyword>
<feature type="region of interest" description="Disordered" evidence="4">
    <location>
        <begin position="1"/>
        <end position="33"/>
    </location>
</feature>
<keyword evidence="6" id="KW-0966">Cell projection</keyword>
<dbReference type="CDD" id="cd17470">
    <property type="entry name" value="T3SS_Flik_C"/>
    <property type="match status" value="1"/>
</dbReference>
<protein>
    <submittedName>
        <fullName evidence="6">Flagellar hook-length control protein FliK</fullName>
    </submittedName>
</protein>
<evidence type="ECO:0000259" key="5">
    <source>
        <dbReference type="Pfam" id="PF02120"/>
    </source>
</evidence>
<dbReference type="Gene3D" id="3.30.750.140">
    <property type="match status" value="1"/>
</dbReference>
<evidence type="ECO:0000313" key="6">
    <source>
        <dbReference type="EMBL" id="MDE1346066.1"/>
    </source>
</evidence>
<dbReference type="PANTHER" id="PTHR37533:SF2">
    <property type="entry name" value="FLAGELLAR HOOK-LENGTH CONTROL PROTEIN"/>
    <property type="match status" value="1"/>
</dbReference>
<keyword evidence="3" id="KW-1005">Bacterial flagellum biogenesis</keyword>
<feature type="region of interest" description="Disordered" evidence="4">
    <location>
        <begin position="107"/>
        <end position="141"/>
    </location>
</feature>